<proteinExistence type="predicted"/>
<evidence type="ECO:0000313" key="2">
    <source>
        <dbReference type="Proteomes" id="UP000789366"/>
    </source>
</evidence>
<dbReference type="Proteomes" id="UP000789366">
    <property type="component" value="Unassembled WGS sequence"/>
</dbReference>
<reference evidence="1" key="1">
    <citation type="submission" date="2021-06" db="EMBL/GenBank/DDBJ databases">
        <authorList>
            <person name="Kallberg Y."/>
            <person name="Tangrot J."/>
            <person name="Rosling A."/>
        </authorList>
    </citation>
    <scope>NUCLEOTIDE SEQUENCE</scope>
    <source>
        <strain evidence="1">28 12/20/2015</strain>
    </source>
</reference>
<protein>
    <submittedName>
        <fullName evidence="1">3561_t:CDS:1</fullName>
    </submittedName>
</protein>
<keyword evidence="2" id="KW-1185">Reference proteome</keyword>
<sequence length="65" mass="8151">MHKLLEKICNQWKIKRDAETTEERNAHIECRRNQWQRKLDAETNEEREERLACDRDRNVRERMLK</sequence>
<evidence type="ECO:0000313" key="1">
    <source>
        <dbReference type="EMBL" id="CAG8492080.1"/>
    </source>
</evidence>
<name>A0ACA9KVR6_9GLOM</name>
<accession>A0ACA9KVR6</accession>
<gene>
    <name evidence="1" type="ORF">SPELUC_LOCUS2603</name>
</gene>
<comment type="caution">
    <text evidence="1">The sequence shown here is derived from an EMBL/GenBank/DDBJ whole genome shotgun (WGS) entry which is preliminary data.</text>
</comment>
<organism evidence="1 2">
    <name type="scientific">Cetraspora pellucida</name>
    <dbReference type="NCBI Taxonomy" id="1433469"/>
    <lineage>
        <taxon>Eukaryota</taxon>
        <taxon>Fungi</taxon>
        <taxon>Fungi incertae sedis</taxon>
        <taxon>Mucoromycota</taxon>
        <taxon>Glomeromycotina</taxon>
        <taxon>Glomeromycetes</taxon>
        <taxon>Diversisporales</taxon>
        <taxon>Gigasporaceae</taxon>
        <taxon>Cetraspora</taxon>
    </lineage>
</organism>
<dbReference type="EMBL" id="CAJVPW010001789">
    <property type="protein sequence ID" value="CAG8492080.1"/>
    <property type="molecule type" value="Genomic_DNA"/>
</dbReference>